<feature type="compositionally biased region" description="Polar residues" evidence="1">
    <location>
        <begin position="202"/>
        <end position="238"/>
    </location>
</feature>
<accession>U6C7T3</accession>
<dbReference type="AlphaFoldDB" id="U6C7T3"/>
<organism evidence="3">
    <name type="scientific">Babesia bovis</name>
    <dbReference type="NCBI Taxonomy" id="5865"/>
    <lineage>
        <taxon>Eukaryota</taxon>
        <taxon>Sar</taxon>
        <taxon>Alveolata</taxon>
        <taxon>Apicomplexa</taxon>
        <taxon>Aconoidasida</taxon>
        <taxon>Piroplasmida</taxon>
        <taxon>Babesiidae</taxon>
        <taxon>Babesia</taxon>
    </lineage>
</organism>
<evidence type="ECO:0000256" key="1">
    <source>
        <dbReference type="SAM" id="MobiDB-lite"/>
    </source>
</evidence>
<sequence>MIGKIFLLTACCCASLLSVSASDESEGTSSTTLHDEMKEVANLIAFLTKGENKEYLEEKFKEVNMPSDSSRDALNAFVEILDNLGEEVPFETTLFDDYVLGNLKHQDPDDIFNSLLVRVPLIKTMLSEFNAFLNDNPQRMLGSGKDKITEYYKEHISKKDAKVKDYTFLVKFCNDFLDSESPFMRIYRGLNKYEELVKKTPGNPSSPAHSSSQGDTTSRPSQDSAAPNTSAGNLNGQPSKPAETPKPTGSSFTYGGLTVATLCYFVLSAF</sequence>
<feature type="signal peptide" evidence="2">
    <location>
        <begin position="1"/>
        <end position="22"/>
    </location>
</feature>
<keyword evidence="2" id="KW-0732">Signal</keyword>
<dbReference type="EMBL" id="AB819784">
    <property type="protein sequence ID" value="BAO04526.1"/>
    <property type="molecule type" value="Genomic_DNA"/>
</dbReference>
<feature type="chain" id="PRO_5004668922" evidence="2">
    <location>
        <begin position="23"/>
        <end position="270"/>
    </location>
</feature>
<keyword evidence="3" id="KW-0477">Merozoite</keyword>
<feature type="region of interest" description="Disordered" evidence="1">
    <location>
        <begin position="198"/>
        <end position="250"/>
    </location>
</feature>
<gene>
    <name evidence="3" type="primary">MSA-2b</name>
</gene>
<name>U6C7T3_BABBO</name>
<protein>
    <submittedName>
        <fullName evidence="3">Merozoite surface antigen-2b</fullName>
    </submittedName>
</protein>
<reference evidence="3" key="1">
    <citation type="journal article" date="2014" name="Parasitol. Int.">
        <title>Diversity of Babesia bovis merozoite surface antigen genes in the Philippines.</title>
        <authorList>
            <person name="Tattiyapong M."/>
            <person name="Sivakumar T."/>
            <person name="Ybanez A.P."/>
            <person name="Ybanez R.H.D."/>
            <person name="Perez Z.O."/>
            <person name="Guswanto A."/>
            <person name="Igarashi I."/>
            <person name="Yokoyama N."/>
        </authorList>
    </citation>
    <scope>NUCLEOTIDE SEQUENCE</scope>
    <source>
        <strain evidence="3">P177</strain>
        <tissue evidence="3">Whole blood</tissue>
    </source>
</reference>
<evidence type="ECO:0000313" key="3">
    <source>
        <dbReference type="EMBL" id="BAO04526.1"/>
    </source>
</evidence>
<evidence type="ECO:0000256" key="2">
    <source>
        <dbReference type="SAM" id="SignalP"/>
    </source>
</evidence>
<proteinExistence type="predicted"/>